<accession>A0A0T7EPQ3</accession>
<name>A0A0T7EPQ3_9VIBR</name>
<comment type="caution">
    <text evidence="1">The sequence shown here is derived from an EMBL/GenBank/DDBJ whole genome shotgun (WGS) entry which is preliminary data.</text>
</comment>
<accession>A0A0T7EAF1</accession>
<accession>A0A0T7DUB2</accession>
<dbReference type="Proteomes" id="UP000041625">
    <property type="component" value="Unassembled WGS sequence"/>
</dbReference>
<organism evidence="1 2">
    <name type="scientific">Vibrio coralliirubri</name>
    <dbReference type="NCBI Taxonomy" id="1516159"/>
    <lineage>
        <taxon>Bacteria</taxon>
        <taxon>Pseudomonadati</taxon>
        <taxon>Pseudomonadota</taxon>
        <taxon>Gammaproteobacteria</taxon>
        <taxon>Vibrionales</taxon>
        <taxon>Vibrionaceae</taxon>
        <taxon>Vibrio</taxon>
    </lineage>
</organism>
<sequence length="57" mass="6720">MPFTSGVIHYRWPLSTKSEKLPIELTLYSRLAINQLDQKWCGILIRSQWLCKALCRL</sequence>
<protein>
    <submittedName>
        <fullName evidence="1">Uncharacterized protein</fullName>
    </submittedName>
</protein>
<evidence type="ECO:0000313" key="2">
    <source>
        <dbReference type="Proteomes" id="UP000041625"/>
    </source>
</evidence>
<dbReference type="EMBL" id="CCKJ01000139">
    <property type="protein sequence ID" value="CDT93876.1"/>
    <property type="molecule type" value="Genomic_DNA"/>
</dbReference>
<dbReference type="AlphaFoldDB" id="A0A0T7EPQ3"/>
<gene>
    <name evidence="1" type="ORF">VCR31J2_2230150</name>
</gene>
<reference evidence="1 2" key="1">
    <citation type="submission" date="2014-06" db="EMBL/GenBank/DDBJ databases">
        <authorList>
            <person name="Le Roux F."/>
        </authorList>
    </citation>
    <scope>NUCLEOTIDE SEQUENCE [LARGE SCALE GENOMIC DNA]</scope>
    <source>
        <strain evidence="1 2">J2-31</strain>
    </source>
</reference>
<evidence type="ECO:0000313" key="1">
    <source>
        <dbReference type="EMBL" id="CDT93876.1"/>
    </source>
</evidence>
<proteinExistence type="predicted"/>
<keyword evidence="2" id="KW-1185">Reference proteome</keyword>